<keyword evidence="1" id="KW-0812">Transmembrane</keyword>
<dbReference type="EMBL" id="MFTD01000030">
    <property type="protein sequence ID" value="OGI46121.1"/>
    <property type="molecule type" value="Genomic_DNA"/>
</dbReference>
<reference evidence="2 3" key="1">
    <citation type="journal article" date="2016" name="Nat. Commun.">
        <title>Thousands of microbial genomes shed light on interconnected biogeochemical processes in an aquifer system.</title>
        <authorList>
            <person name="Anantharaman K."/>
            <person name="Brown C.T."/>
            <person name="Hug L.A."/>
            <person name="Sharon I."/>
            <person name="Castelle C.J."/>
            <person name="Probst A.J."/>
            <person name="Thomas B.C."/>
            <person name="Singh A."/>
            <person name="Wilkins M.J."/>
            <person name="Karaoz U."/>
            <person name="Brodie E.L."/>
            <person name="Williams K.H."/>
            <person name="Hubbard S.S."/>
            <person name="Banfield J.F."/>
        </authorList>
    </citation>
    <scope>NUCLEOTIDE SEQUENCE [LARGE SCALE GENOMIC DNA]</scope>
</reference>
<evidence type="ECO:0000256" key="1">
    <source>
        <dbReference type="SAM" id="Phobius"/>
    </source>
</evidence>
<dbReference type="Proteomes" id="UP000176484">
    <property type="component" value="Unassembled WGS sequence"/>
</dbReference>
<feature type="transmembrane region" description="Helical" evidence="1">
    <location>
        <begin position="26"/>
        <end position="50"/>
    </location>
</feature>
<comment type="caution">
    <text evidence="2">The sequence shown here is derived from an EMBL/GenBank/DDBJ whole genome shotgun (WGS) entry which is preliminary data.</text>
</comment>
<name>A0A1F6TLY0_9BACT</name>
<organism evidence="2 3">
    <name type="scientific">Candidatus Nomurabacteria bacterium GWB1_40_6</name>
    <dbReference type="NCBI Taxonomy" id="1801727"/>
    <lineage>
        <taxon>Bacteria</taxon>
        <taxon>Candidatus Nomuraibacteriota</taxon>
    </lineage>
</organism>
<gene>
    <name evidence="2" type="ORF">A2121_01200</name>
</gene>
<evidence type="ECO:0000313" key="2">
    <source>
        <dbReference type="EMBL" id="OGI46121.1"/>
    </source>
</evidence>
<keyword evidence="1" id="KW-1133">Transmembrane helix</keyword>
<proteinExistence type="predicted"/>
<protein>
    <submittedName>
        <fullName evidence="2">Uncharacterized protein</fullName>
    </submittedName>
</protein>
<evidence type="ECO:0000313" key="3">
    <source>
        <dbReference type="Proteomes" id="UP000176484"/>
    </source>
</evidence>
<sequence>MKIELSKLFKKEKKFKKKDFTFNAYFYWKLAIVSAFFLIVSSFFFGYYLFTKINKEPNLSATPGGGQVPTIDKSRIEETFRVFSEREKKSAEILNSPAPIVDPSL</sequence>
<accession>A0A1F6TLY0</accession>
<dbReference type="AlphaFoldDB" id="A0A1F6TLY0"/>
<keyword evidence="1" id="KW-0472">Membrane</keyword>